<feature type="compositionally biased region" description="Low complexity" evidence="2">
    <location>
        <begin position="1"/>
        <end position="19"/>
    </location>
</feature>
<dbReference type="Pfam" id="PF00172">
    <property type="entry name" value="Zn_clus"/>
    <property type="match status" value="1"/>
</dbReference>
<feature type="compositionally biased region" description="Polar residues" evidence="2">
    <location>
        <begin position="243"/>
        <end position="263"/>
    </location>
</feature>
<reference evidence="4 5" key="1">
    <citation type="submission" date="2024-01" db="EMBL/GenBank/DDBJ databases">
        <authorList>
            <person name="Allen C."/>
            <person name="Tagirdzhanova G."/>
        </authorList>
    </citation>
    <scope>NUCLEOTIDE SEQUENCE [LARGE SCALE GENOMIC DNA]</scope>
</reference>
<feature type="compositionally biased region" description="Basic and acidic residues" evidence="2">
    <location>
        <begin position="708"/>
        <end position="724"/>
    </location>
</feature>
<keyword evidence="1" id="KW-0539">Nucleus</keyword>
<feature type="compositionally biased region" description="Low complexity" evidence="2">
    <location>
        <begin position="750"/>
        <end position="762"/>
    </location>
</feature>
<dbReference type="CDD" id="cd00067">
    <property type="entry name" value="GAL4"/>
    <property type="match status" value="1"/>
</dbReference>
<feature type="compositionally biased region" description="Low complexity" evidence="2">
    <location>
        <begin position="119"/>
        <end position="129"/>
    </location>
</feature>
<dbReference type="EMBL" id="CAWUHD010000220">
    <property type="protein sequence ID" value="CAK7238237.1"/>
    <property type="molecule type" value="Genomic_DNA"/>
</dbReference>
<feature type="region of interest" description="Disordered" evidence="2">
    <location>
        <begin position="1309"/>
        <end position="1339"/>
    </location>
</feature>
<name>A0ABP0D1F3_9PEZI</name>
<dbReference type="InterPro" id="IPR001138">
    <property type="entry name" value="Zn2Cys6_DnaBD"/>
</dbReference>
<dbReference type="Proteomes" id="UP001642482">
    <property type="component" value="Unassembled WGS sequence"/>
</dbReference>
<dbReference type="SUPFAM" id="SSF57701">
    <property type="entry name" value="Zn2/Cys6 DNA-binding domain"/>
    <property type="match status" value="1"/>
</dbReference>
<feature type="compositionally biased region" description="Low complexity" evidence="2">
    <location>
        <begin position="966"/>
        <end position="976"/>
    </location>
</feature>
<evidence type="ECO:0000313" key="4">
    <source>
        <dbReference type="EMBL" id="CAK7238237.1"/>
    </source>
</evidence>
<organism evidence="4 5">
    <name type="scientific">Sporothrix eucalyptigena</name>
    <dbReference type="NCBI Taxonomy" id="1812306"/>
    <lineage>
        <taxon>Eukaryota</taxon>
        <taxon>Fungi</taxon>
        <taxon>Dikarya</taxon>
        <taxon>Ascomycota</taxon>
        <taxon>Pezizomycotina</taxon>
        <taxon>Sordariomycetes</taxon>
        <taxon>Sordariomycetidae</taxon>
        <taxon>Ophiostomatales</taxon>
        <taxon>Ophiostomataceae</taxon>
        <taxon>Sporothrix</taxon>
    </lineage>
</organism>
<feature type="compositionally biased region" description="Low complexity" evidence="2">
    <location>
        <begin position="283"/>
        <end position="312"/>
    </location>
</feature>
<gene>
    <name evidence="4" type="ORF">SEUCBS140593_010463</name>
</gene>
<dbReference type="PROSITE" id="PS00463">
    <property type="entry name" value="ZN2_CY6_FUNGAL_1"/>
    <property type="match status" value="1"/>
</dbReference>
<feature type="compositionally biased region" description="Polar residues" evidence="2">
    <location>
        <begin position="449"/>
        <end position="459"/>
    </location>
</feature>
<feature type="region of interest" description="Disordered" evidence="2">
    <location>
        <begin position="1"/>
        <end position="473"/>
    </location>
</feature>
<comment type="caution">
    <text evidence="4">The sequence shown here is derived from an EMBL/GenBank/DDBJ whole genome shotgun (WGS) entry which is preliminary data.</text>
</comment>
<feature type="region of interest" description="Disordered" evidence="2">
    <location>
        <begin position="708"/>
        <end position="765"/>
    </location>
</feature>
<dbReference type="InterPro" id="IPR053181">
    <property type="entry name" value="EcdB-like_regulator"/>
</dbReference>
<keyword evidence="5" id="KW-1185">Reference proteome</keyword>
<feature type="compositionally biased region" description="Low complexity" evidence="2">
    <location>
        <begin position="84"/>
        <end position="97"/>
    </location>
</feature>
<evidence type="ECO:0000256" key="1">
    <source>
        <dbReference type="ARBA" id="ARBA00023242"/>
    </source>
</evidence>
<feature type="compositionally biased region" description="Acidic residues" evidence="2">
    <location>
        <begin position="1322"/>
        <end position="1336"/>
    </location>
</feature>
<feature type="compositionally biased region" description="Pro residues" evidence="2">
    <location>
        <begin position="433"/>
        <end position="442"/>
    </location>
</feature>
<evidence type="ECO:0000259" key="3">
    <source>
        <dbReference type="PROSITE" id="PS50048"/>
    </source>
</evidence>
<feature type="compositionally biased region" description="Low complexity" evidence="2">
    <location>
        <begin position="1584"/>
        <end position="1600"/>
    </location>
</feature>
<feature type="compositionally biased region" description="Low complexity" evidence="2">
    <location>
        <begin position="137"/>
        <end position="147"/>
    </location>
</feature>
<feature type="domain" description="Zn(2)-C6 fungal-type" evidence="3">
    <location>
        <begin position="494"/>
        <end position="523"/>
    </location>
</feature>
<dbReference type="Gene3D" id="4.10.240.10">
    <property type="entry name" value="Zn(2)-C6 fungal-type DNA-binding domain"/>
    <property type="match status" value="1"/>
</dbReference>
<feature type="region of interest" description="Disordered" evidence="2">
    <location>
        <begin position="846"/>
        <end position="897"/>
    </location>
</feature>
<feature type="compositionally biased region" description="Basic and acidic residues" evidence="2">
    <location>
        <begin position="169"/>
        <end position="191"/>
    </location>
</feature>
<evidence type="ECO:0000313" key="5">
    <source>
        <dbReference type="Proteomes" id="UP001642482"/>
    </source>
</evidence>
<feature type="region of interest" description="Disordered" evidence="2">
    <location>
        <begin position="1571"/>
        <end position="1726"/>
    </location>
</feature>
<feature type="compositionally biased region" description="Low complexity" evidence="2">
    <location>
        <begin position="348"/>
        <end position="365"/>
    </location>
</feature>
<feature type="compositionally biased region" description="Polar residues" evidence="2">
    <location>
        <begin position="728"/>
        <end position="741"/>
    </location>
</feature>
<feature type="compositionally biased region" description="Low complexity" evidence="2">
    <location>
        <begin position="386"/>
        <end position="399"/>
    </location>
</feature>
<dbReference type="PANTHER" id="PTHR47785:SF4">
    <property type="entry name" value="ZN(II)2CYS6 TRANSCRIPTION FACTOR (EUROFUNG)"/>
    <property type="match status" value="1"/>
</dbReference>
<feature type="compositionally biased region" description="Low complexity" evidence="2">
    <location>
        <begin position="61"/>
        <end position="70"/>
    </location>
</feature>
<evidence type="ECO:0000256" key="2">
    <source>
        <dbReference type="SAM" id="MobiDB-lite"/>
    </source>
</evidence>
<dbReference type="PANTHER" id="PTHR47785">
    <property type="entry name" value="ZN(II)2CYS6 TRANSCRIPTION FACTOR (EUROFUNG)-RELATED-RELATED"/>
    <property type="match status" value="1"/>
</dbReference>
<feature type="compositionally biased region" description="Gly residues" evidence="2">
    <location>
        <begin position="1037"/>
        <end position="1048"/>
    </location>
</feature>
<sequence>MAYLSQQQQQQQQHQPPQHGRSPRLPSPRPYSPRHSPRHSPHYTLQHQQHQQQSAGPYQPAHPSASSPSATAPPPGTLTNGPVPAAAPAGASTTPAPTSYPPHDQLPPIASSPAPPTPVSAHSYTHTTTLPPPPPGAHNGANTNGRLSQHRHSHSNSNSLSQPRTYQPHPDDRRQHDQDAYTTGQDHRQQDYRQQQQIQQQPSADYSRQDYRFPTRSPAGTVPGLPPPESQPNRPGSAASLGASRNHQQPPPTDDNNARSMSFENLAHPNMGAGQPPPPYPSPYSAQQQMHPPQHQQQPHQQHGPPQHSHQPYHPDHPQHPQQSLPLPPPPQHAHGPMQPGAPPPIPSQHSSQSSTSLPSSQQGPNAQFRPPSYPQTTPPVTMGHQQQPLQALLPLQQQQPPPPQQQHQNPSPSQQVPPLQPHLGQQPSPQQQQPPPPPPPQALLQPQHFEQPQQTPQPMFNHAPSVPPPSGDILYPLAYATAGKKKAQRASQACDSCRSLKAKCDETKPCKNCREKNIECKYRDPIPKQQDKVSADILDSINVFRGDVDGELRSVRNDLSQEMRSVRHDISQIMQAVQQIAKAVTTQGAVGLDAVPNLGLETIQPAMDTVEDLAPVAVNEPSFEQPVEAPGLSSNEAERITREMQGEFNTVSQFSGPGVKPDESAIPSNHTTLAGLLLTWPTIRERVQHLLQEQGIKNALEYPIRQEEQRGHIRTHGRGEGFDQKMTIRNTESGPSSQPESAAMERGASNLSNNSSGGSYDDGSDSVRYPGEIWGQLGGWGNQLGGYASSNSIELDLEPKTVWMYVKSYEQNIQNMHPLIWPKPLHAMVTLFLDTLPRATSSQAARATWSASRPPVASFAGTPDLSQGHSPTAEGSLKRKRSPFPESATGSTPVAPMMPLRPGMPFRNVESALVLSILALGKICLYKHGRLPDVLPENLDPAESSPPGGWQGSHPSPAYAEPGVNNNSNSLANNNGYSPAPSFQDSPLASPAMGFGNTPSRRTSTHTGQPQTGSAVPWSGTSGPVGGGNYVPPGSSGAGSVKGGSGNSGSTAMRRNLDEIPGLDYFAAACEIMANHPTGRELKHVWVHILACLYYGQLGRPIDSLESVARAGRVLLATTRPSMSRYRNIQDTLIEYAGKLDDKGQLMKIPESRNVQHRDNPYLLAYWSCLQLESDILAELHLPPSGILTYEKHFPYPRLDLLAMHGIEQQVLESYNAQLYLRNQLNDIHKTLYHGDINGAPNSKQIEMYSAMLSTHSWVPVRYAFQDTDPPPNEILHARLRAKYWGAQVIVHRFYVRRILEHNFNRRAKREERRRKREENGDNGEESDDDDDEFIEMGKVDEDVKKVIRMLSRPMRDPQQVLTASQAPPAAEAPQHIKASVADESSKVFPPAPAYPLDPNAPQELGPDGLPIGVDAGPFSPISIMLARRGIQALIESTRAFHGLPDRRFIITNVFGTAHAQWGNLLILDSIQRDPVLGRYISEELVNDLFRKTIAFFEVVSQPSSALGYDLRILKGLYAMRMGDPVCIEQAKNLSVTQGLPNEHDEKLLAMADPSLKVLNTNMYQMLELFPDGTESPPANTIQPQTLPPTQLAQQQAQQPPQPQQPYYGQRVSPLGPPPLPNSAPVQASSGSILPPPSSQKQQPGQYPMFQEGSPMQMSPMAGSPTSPASGHRSGGSSGGGGLPSPGQARLPGMQYGPPPVKTPTTPNESGFPHHLPNYERRPFE</sequence>
<feature type="region of interest" description="Disordered" evidence="2">
    <location>
        <begin position="1358"/>
        <end position="1410"/>
    </location>
</feature>
<protein>
    <recommendedName>
        <fullName evidence="3">Zn(2)-C6 fungal-type domain-containing protein</fullName>
    </recommendedName>
</protein>
<accession>A0ABP0D1F3</accession>
<feature type="compositionally biased region" description="Low complexity" evidence="2">
    <location>
        <begin position="192"/>
        <end position="201"/>
    </location>
</feature>
<feature type="compositionally biased region" description="Low complexity" evidence="2">
    <location>
        <begin position="406"/>
        <end position="432"/>
    </location>
</feature>
<feature type="compositionally biased region" description="Low complexity" evidence="2">
    <location>
        <begin position="1640"/>
        <end position="1649"/>
    </location>
</feature>
<dbReference type="SMART" id="SM00066">
    <property type="entry name" value="GAL4"/>
    <property type="match status" value="1"/>
</dbReference>
<proteinExistence type="predicted"/>
<dbReference type="InterPro" id="IPR036864">
    <property type="entry name" value="Zn2-C6_fun-type_DNA-bd_sf"/>
</dbReference>
<feature type="compositionally biased region" description="Polar residues" evidence="2">
    <location>
        <begin position="998"/>
        <end position="1015"/>
    </location>
</feature>
<feature type="compositionally biased region" description="Gly residues" evidence="2">
    <location>
        <begin position="1674"/>
        <end position="1685"/>
    </location>
</feature>
<feature type="region of interest" description="Disordered" evidence="2">
    <location>
        <begin position="938"/>
        <end position="1054"/>
    </location>
</feature>
<dbReference type="PROSITE" id="PS50048">
    <property type="entry name" value="ZN2_CY6_FUNGAL_2"/>
    <property type="match status" value="1"/>
</dbReference>